<organism evidence="2 3">
    <name type="scientific">Cardiobacterium hominis</name>
    <dbReference type="NCBI Taxonomy" id="2718"/>
    <lineage>
        <taxon>Bacteria</taxon>
        <taxon>Pseudomonadati</taxon>
        <taxon>Pseudomonadota</taxon>
        <taxon>Gammaproteobacteria</taxon>
        <taxon>Cardiobacteriales</taxon>
        <taxon>Cardiobacteriaceae</taxon>
        <taxon>Cardiobacterium</taxon>
    </lineage>
</organism>
<accession>A0A1C3HP19</accession>
<gene>
    <name evidence="2" type="ORF">CHUV0807_1464</name>
</gene>
<dbReference type="AlphaFoldDB" id="A0A1C3HP19"/>
<dbReference type="EMBL" id="FKLO01000050">
    <property type="protein sequence ID" value="SAY95520.1"/>
    <property type="molecule type" value="Genomic_DNA"/>
</dbReference>
<proteinExistence type="predicted"/>
<dbReference type="Proteomes" id="UP000190837">
    <property type="component" value="Unassembled WGS sequence"/>
</dbReference>
<reference evidence="3" key="1">
    <citation type="submission" date="2016-04" db="EMBL/GenBank/DDBJ databases">
        <authorList>
            <person name="Tagini F."/>
        </authorList>
    </citation>
    <scope>NUCLEOTIDE SEQUENCE [LARGE SCALE GENOMIC DNA]</scope>
    <source>
        <strain evidence="3">CHUV0807</strain>
    </source>
</reference>
<protein>
    <submittedName>
        <fullName evidence="2">Uncharacterized protein</fullName>
    </submittedName>
</protein>
<evidence type="ECO:0000256" key="1">
    <source>
        <dbReference type="SAM" id="MobiDB-lite"/>
    </source>
</evidence>
<sequence length="39" mass="4406">MANKNTRVEARNPQGNELHVSHTELDSPVLDVNALERLH</sequence>
<evidence type="ECO:0000313" key="3">
    <source>
        <dbReference type="Proteomes" id="UP000190837"/>
    </source>
</evidence>
<feature type="region of interest" description="Disordered" evidence="1">
    <location>
        <begin position="1"/>
        <end position="25"/>
    </location>
</feature>
<name>A0A1C3HP19_9GAMM</name>
<feature type="compositionally biased region" description="Basic and acidic residues" evidence="1">
    <location>
        <begin position="1"/>
        <end position="10"/>
    </location>
</feature>
<evidence type="ECO:0000313" key="2">
    <source>
        <dbReference type="EMBL" id="SAY95520.1"/>
    </source>
</evidence>